<proteinExistence type="predicted"/>
<evidence type="ECO:0000313" key="1">
    <source>
        <dbReference type="EMBL" id="JAH68448.1"/>
    </source>
</evidence>
<reference evidence="1" key="2">
    <citation type="journal article" date="2015" name="Fish Shellfish Immunol.">
        <title>Early steps in the European eel (Anguilla anguilla)-Vibrio vulnificus interaction in the gills: Role of the RtxA13 toxin.</title>
        <authorList>
            <person name="Callol A."/>
            <person name="Pajuelo D."/>
            <person name="Ebbesson L."/>
            <person name="Teles M."/>
            <person name="MacKenzie S."/>
            <person name="Amaro C."/>
        </authorList>
    </citation>
    <scope>NUCLEOTIDE SEQUENCE</scope>
</reference>
<organism evidence="1">
    <name type="scientific">Anguilla anguilla</name>
    <name type="common">European freshwater eel</name>
    <name type="synonym">Muraena anguilla</name>
    <dbReference type="NCBI Taxonomy" id="7936"/>
    <lineage>
        <taxon>Eukaryota</taxon>
        <taxon>Metazoa</taxon>
        <taxon>Chordata</taxon>
        <taxon>Craniata</taxon>
        <taxon>Vertebrata</taxon>
        <taxon>Euteleostomi</taxon>
        <taxon>Actinopterygii</taxon>
        <taxon>Neopterygii</taxon>
        <taxon>Teleostei</taxon>
        <taxon>Anguilliformes</taxon>
        <taxon>Anguillidae</taxon>
        <taxon>Anguilla</taxon>
    </lineage>
</organism>
<accession>A0A0E9UU11</accession>
<sequence>MAVLEEKRLHVKDFSFLC</sequence>
<protein>
    <submittedName>
        <fullName evidence="1">Uncharacterized protein</fullName>
    </submittedName>
</protein>
<reference evidence="1" key="1">
    <citation type="submission" date="2014-11" db="EMBL/GenBank/DDBJ databases">
        <authorList>
            <person name="Amaro Gonzalez C."/>
        </authorList>
    </citation>
    <scope>NUCLEOTIDE SEQUENCE</scope>
</reference>
<dbReference type="EMBL" id="GBXM01040129">
    <property type="protein sequence ID" value="JAH68448.1"/>
    <property type="molecule type" value="Transcribed_RNA"/>
</dbReference>
<name>A0A0E9UU11_ANGAN</name>
<dbReference type="AlphaFoldDB" id="A0A0E9UU11"/>